<comment type="caution">
    <text evidence="5">The sequence shown here is derived from an EMBL/GenBank/DDBJ whole genome shotgun (WGS) entry which is preliminary data.</text>
</comment>
<dbReference type="PANTHER" id="PTHR43521">
    <property type="entry name" value="ALPHA-AMINOADIPIC SEMIALDEHYDE DEHYDROGENASE"/>
    <property type="match status" value="1"/>
</dbReference>
<organism evidence="5 6">
    <name type="scientific">Platanthera zijinensis</name>
    <dbReference type="NCBI Taxonomy" id="2320716"/>
    <lineage>
        <taxon>Eukaryota</taxon>
        <taxon>Viridiplantae</taxon>
        <taxon>Streptophyta</taxon>
        <taxon>Embryophyta</taxon>
        <taxon>Tracheophyta</taxon>
        <taxon>Spermatophyta</taxon>
        <taxon>Magnoliopsida</taxon>
        <taxon>Liliopsida</taxon>
        <taxon>Asparagales</taxon>
        <taxon>Orchidaceae</taxon>
        <taxon>Orchidoideae</taxon>
        <taxon>Orchideae</taxon>
        <taxon>Orchidinae</taxon>
        <taxon>Platanthera</taxon>
    </lineage>
</organism>
<feature type="region of interest" description="Disordered" evidence="4">
    <location>
        <begin position="378"/>
        <end position="412"/>
    </location>
</feature>
<accession>A0AAP0C0A6</accession>
<protein>
    <submittedName>
        <fullName evidence="5">Aldehyde dehydrogenase</fullName>
    </submittedName>
</protein>
<sequence length="597" mass="65230">MRPRCIRQQPWRTKHLDTNGHSVNRRRVVLVAANKLMRQRICGFGGSDGVGGVAVLEDDLGECDGGSDGSKGHPSRERQRKQWIWRSGGGDRGSGRCGTQWMRDRATGELAERRKIEDLTIGPVLTVTTKQMMEHIGSLLAIPGSKLLFGGQPLENHSIPEIYGAMKPTALFVPIDEILKDVNFELVTKEIFGPFQADSSATRAASLPDVRDELRITTISLSNKKNFVEWAHSVRRVFQSKGFLHHLTQIVVGTPTYDWVCNDDRVQTWILNSLDDESYRLTMYHETAKGIGGASDLTSFVAQARSLVDVWIHHQPPTMDLTAQRAQKEAVGIAMMMARVPPHLHSVRAQILSSTVTPSFSDVCSMLFKVSPPPDFSGPPSLALLQQTSGPLLPLPPSTRGGRSDSRGRGRGGWLRTKCSFCGKDGHLEATCYRKHGRPPRSQASVATTDSSTTRTDFDEVHLQLQHLHGLLSRPPASVASTASISNEGIACLSTGTRWIIDSGATHHITSVHPPQYLSSPHPKYITVANGAAVPVSGCADVPLTSSLLLRSALHVPGSPGRLQNGPYLLDDSPTLLAYVSSSDWHRRLGHAPFPVL</sequence>
<dbReference type="EMBL" id="JBBWWQ010000001">
    <property type="protein sequence ID" value="KAK8957021.1"/>
    <property type="molecule type" value="Genomic_DNA"/>
</dbReference>
<keyword evidence="2" id="KW-0560">Oxidoreductase</keyword>
<evidence type="ECO:0000256" key="2">
    <source>
        <dbReference type="ARBA" id="ARBA00023002"/>
    </source>
</evidence>
<evidence type="ECO:0000256" key="3">
    <source>
        <dbReference type="ARBA" id="ARBA00023027"/>
    </source>
</evidence>
<dbReference type="GO" id="GO:0003842">
    <property type="term" value="F:L-glutamate gamma-semialdehyde dehydrogenase activity"/>
    <property type="evidence" value="ECO:0007669"/>
    <property type="project" value="TreeGrafter"/>
</dbReference>
<proteinExistence type="inferred from homology"/>
<keyword evidence="3" id="KW-0520">NAD</keyword>
<name>A0AAP0C0A6_9ASPA</name>
<dbReference type="GO" id="GO:0004029">
    <property type="term" value="F:aldehyde dehydrogenase (NAD+) activity"/>
    <property type="evidence" value="ECO:0007669"/>
    <property type="project" value="InterPro"/>
</dbReference>
<evidence type="ECO:0000256" key="1">
    <source>
        <dbReference type="ARBA" id="ARBA00009986"/>
    </source>
</evidence>
<dbReference type="InterPro" id="IPR044638">
    <property type="entry name" value="ALDH7A1-like"/>
</dbReference>
<dbReference type="GO" id="GO:0010133">
    <property type="term" value="P:L-proline catabolic process to L-glutamate"/>
    <property type="evidence" value="ECO:0007669"/>
    <property type="project" value="TreeGrafter"/>
</dbReference>
<evidence type="ECO:0000256" key="4">
    <source>
        <dbReference type="SAM" id="MobiDB-lite"/>
    </source>
</evidence>
<feature type="region of interest" description="Disordered" evidence="4">
    <location>
        <begin position="433"/>
        <end position="455"/>
    </location>
</feature>
<dbReference type="PANTHER" id="PTHR43521:SF7">
    <property type="entry name" value="DELTA-1-PYRROLINE-5-CARBOXYLATE DEHYDROGENASE 12A1, MITOCHONDRIAL"/>
    <property type="match status" value="1"/>
</dbReference>
<gene>
    <name evidence="5" type="primary">FIS1</name>
    <name evidence="5" type="ORF">KSP39_PZI001202</name>
</gene>
<keyword evidence="6" id="KW-1185">Reference proteome</keyword>
<evidence type="ECO:0000313" key="6">
    <source>
        <dbReference type="Proteomes" id="UP001418222"/>
    </source>
</evidence>
<comment type="similarity">
    <text evidence="1">Belongs to the aldehyde dehydrogenase family.</text>
</comment>
<dbReference type="GO" id="GO:0005739">
    <property type="term" value="C:mitochondrion"/>
    <property type="evidence" value="ECO:0007669"/>
    <property type="project" value="TreeGrafter"/>
</dbReference>
<reference evidence="5 6" key="1">
    <citation type="journal article" date="2022" name="Nat. Plants">
        <title>Genomes of leafy and leafless Platanthera orchids illuminate the evolution of mycoheterotrophy.</title>
        <authorList>
            <person name="Li M.H."/>
            <person name="Liu K.W."/>
            <person name="Li Z."/>
            <person name="Lu H.C."/>
            <person name="Ye Q.L."/>
            <person name="Zhang D."/>
            <person name="Wang J.Y."/>
            <person name="Li Y.F."/>
            <person name="Zhong Z.M."/>
            <person name="Liu X."/>
            <person name="Yu X."/>
            <person name="Liu D.K."/>
            <person name="Tu X.D."/>
            <person name="Liu B."/>
            <person name="Hao Y."/>
            <person name="Liao X.Y."/>
            <person name="Jiang Y.T."/>
            <person name="Sun W.H."/>
            <person name="Chen J."/>
            <person name="Chen Y.Q."/>
            <person name="Ai Y."/>
            <person name="Zhai J.W."/>
            <person name="Wu S.S."/>
            <person name="Zhou Z."/>
            <person name="Hsiao Y.Y."/>
            <person name="Wu W.L."/>
            <person name="Chen Y.Y."/>
            <person name="Lin Y.F."/>
            <person name="Hsu J.L."/>
            <person name="Li C.Y."/>
            <person name="Wang Z.W."/>
            <person name="Zhao X."/>
            <person name="Zhong W.Y."/>
            <person name="Ma X.K."/>
            <person name="Ma L."/>
            <person name="Huang J."/>
            <person name="Chen G.Z."/>
            <person name="Huang M.Z."/>
            <person name="Huang L."/>
            <person name="Peng D.H."/>
            <person name="Luo Y.B."/>
            <person name="Zou S.Q."/>
            <person name="Chen S.P."/>
            <person name="Lan S."/>
            <person name="Tsai W.C."/>
            <person name="Van de Peer Y."/>
            <person name="Liu Z.J."/>
        </authorList>
    </citation>
    <scope>NUCLEOTIDE SEQUENCE [LARGE SCALE GENOMIC DNA]</scope>
    <source>
        <strain evidence="5">Lor287</strain>
    </source>
</reference>
<dbReference type="AlphaFoldDB" id="A0AAP0C0A6"/>
<dbReference type="Proteomes" id="UP001418222">
    <property type="component" value="Unassembled WGS sequence"/>
</dbReference>
<evidence type="ECO:0000313" key="5">
    <source>
        <dbReference type="EMBL" id="KAK8957021.1"/>
    </source>
</evidence>